<accession>A0A846ZPH8</accession>
<sequence>MKTVFSCFVLVAATISAPVLAKSPHCSPLLGRWAVVKSRLPMPPAQRPKKVVIAFRHADLAKLTMDVDIVYANGKEVHTVSTATLDGASYPVKGSPEADLYAMKMPQPDTLVLALSMHGIPASTRIYTVAADHKHMTETAVYYDKNGHPILKTHYFTRMGPKHSDRM</sequence>
<evidence type="ECO:0008006" key="4">
    <source>
        <dbReference type="Google" id="ProtNLM"/>
    </source>
</evidence>
<organism evidence="2 3">
    <name type="scientific">Oleiagrimonas citrea</name>
    <dbReference type="NCBI Taxonomy" id="1665687"/>
    <lineage>
        <taxon>Bacteria</taxon>
        <taxon>Pseudomonadati</taxon>
        <taxon>Pseudomonadota</taxon>
        <taxon>Gammaproteobacteria</taxon>
        <taxon>Lysobacterales</taxon>
        <taxon>Rhodanobacteraceae</taxon>
        <taxon>Oleiagrimonas</taxon>
    </lineage>
</organism>
<feature type="chain" id="PRO_5032525258" description="LuxR family transcriptional regulator" evidence="1">
    <location>
        <begin position="22"/>
        <end position="167"/>
    </location>
</feature>
<gene>
    <name evidence="2" type="ORF">HF690_11075</name>
</gene>
<evidence type="ECO:0000256" key="1">
    <source>
        <dbReference type="SAM" id="SignalP"/>
    </source>
</evidence>
<keyword evidence="1" id="KW-0732">Signal</keyword>
<name>A0A846ZPH8_9GAMM</name>
<keyword evidence="3" id="KW-1185">Reference proteome</keyword>
<dbReference type="EMBL" id="JAAZQD010000004">
    <property type="protein sequence ID" value="NKZ39490.1"/>
    <property type="molecule type" value="Genomic_DNA"/>
</dbReference>
<protein>
    <recommendedName>
        <fullName evidence="4">LuxR family transcriptional regulator</fullName>
    </recommendedName>
</protein>
<feature type="signal peptide" evidence="1">
    <location>
        <begin position="1"/>
        <end position="21"/>
    </location>
</feature>
<dbReference type="AlphaFoldDB" id="A0A846ZPH8"/>
<dbReference type="RefSeq" id="WP_168609480.1">
    <property type="nucleotide sequence ID" value="NZ_JAAZQD010000004.1"/>
</dbReference>
<dbReference type="Proteomes" id="UP000541636">
    <property type="component" value="Unassembled WGS sequence"/>
</dbReference>
<proteinExistence type="predicted"/>
<reference evidence="2 3" key="1">
    <citation type="journal article" date="2017" name="Int. J. Syst. Evol. Microbiol.">
        <title>Oleiagrimonas citrea sp. nov., a marine bacterium isolated from tidal flat sediment and emended description of the genus Oleiagrimonas Fang et al. 2015 and Oleiagrimonas soli.</title>
        <authorList>
            <person name="Yang S.H."/>
            <person name="Seo H.S."/>
            <person name="Seong C.N."/>
            <person name="Kwon K.K."/>
        </authorList>
    </citation>
    <scope>NUCLEOTIDE SEQUENCE [LARGE SCALE GENOMIC DNA]</scope>
    <source>
        <strain evidence="2 3">MEBiC09124</strain>
    </source>
</reference>
<evidence type="ECO:0000313" key="3">
    <source>
        <dbReference type="Proteomes" id="UP000541636"/>
    </source>
</evidence>
<comment type="caution">
    <text evidence="2">The sequence shown here is derived from an EMBL/GenBank/DDBJ whole genome shotgun (WGS) entry which is preliminary data.</text>
</comment>
<evidence type="ECO:0000313" key="2">
    <source>
        <dbReference type="EMBL" id="NKZ39490.1"/>
    </source>
</evidence>